<evidence type="ECO:0000313" key="3">
    <source>
        <dbReference type="Proteomes" id="UP001595926"/>
    </source>
</evidence>
<dbReference type="EMBL" id="JBHSJH010000002">
    <property type="protein sequence ID" value="MFC4892633.1"/>
    <property type="molecule type" value="Genomic_DNA"/>
</dbReference>
<dbReference type="RefSeq" id="WP_119329998.1">
    <property type="nucleotide sequence ID" value="NZ_JBHSJH010000002.1"/>
</dbReference>
<keyword evidence="1" id="KW-0732">Signal</keyword>
<name>A0ABV9TDF0_9GAMM</name>
<protein>
    <submittedName>
        <fullName evidence="2">COG3014 family protein</fullName>
    </submittedName>
</protein>
<dbReference type="PROSITE" id="PS51257">
    <property type="entry name" value="PROKAR_LIPOPROTEIN"/>
    <property type="match status" value="1"/>
</dbReference>
<reference evidence="3" key="1">
    <citation type="journal article" date="2019" name="Int. J. Syst. Evol. Microbiol.">
        <title>The Global Catalogue of Microorganisms (GCM) 10K type strain sequencing project: providing services to taxonomists for standard genome sequencing and annotation.</title>
        <authorList>
            <consortium name="The Broad Institute Genomics Platform"/>
            <consortium name="The Broad Institute Genome Sequencing Center for Infectious Disease"/>
            <person name="Wu L."/>
            <person name="Ma J."/>
        </authorList>
    </citation>
    <scope>NUCLEOTIDE SEQUENCE [LARGE SCALE GENOMIC DNA]</scope>
    <source>
        <strain evidence="3">CGMCC 1.13718</strain>
    </source>
</reference>
<keyword evidence="3" id="KW-1185">Reference proteome</keyword>
<evidence type="ECO:0000313" key="2">
    <source>
        <dbReference type="EMBL" id="MFC4892633.1"/>
    </source>
</evidence>
<gene>
    <name evidence="2" type="ORF">ACFPDQ_06180</name>
</gene>
<feature type="signal peptide" evidence="1">
    <location>
        <begin position="1"/>
        <end position="22"/>
    </location>
</feature>
<sequence length="466" mass="52708">MKKIFLKLFLYISFFSFITSCATLSSSHPDKIKPAKDSIRSGVPKKEEQNLRKLFLSESVDSPIGFLEVGRFEQFAGSVDTSQKNYNKATDYIAKTQTQALIRVRDILSGIQSVALSDKERQYRIQDYEITFLYIYRALNFLINKNIEDAAVSIRNLSYAQYATFESKQLAQDIQRTTKQDIRGGESQYITRDFVNTKQFRDTQEIASKVVNSYENGFGYYLEALIYQAYDNNLNNVHLSMKNASGILPNNPYVSKDYEQVRKAFYGEAPLYKDNQGKLVLIYEQGLVESIKRFDLPIIIFARMAGVQKISLPYYGKYVLDPSIDVKVFKDNNLVGSGKTSLLVDTTAMAAKSLSDDYPAILSREIARVIAKVTASVVAIQSSGDYGALAAIAATAYSQLTTVADQRSWLLLPNNVQLYSINLDQGYYNIEIDGKIKKVKVEHGKNSLLWITKVDKYDQVMFNSVL</sequence>
<feature type="chain" id="PRO_5045850040" evidence="1">
    <location>
        <begin position="23"/>
        <end position="466"/>
    </location>
</feature>
<accession>A0ABV9TDF0</accession>
<comment type="caution">
    <text evidence="2">The sequence shown here is derived from an EMBL/GenBank/DDBJ whole genome shotgun (WGS) entry which is preliminary data.</text>
</comment>
<organism evidence="2 3">
    <name type="scientific">Pseudofrancisella aestuarii</name>
    <dbReference type="NCBI Taxonomy" id="2670347"/>
    <lineage>
        <taxon>Bacteria</taxon>
        <taxon>Pseudomonadati</taxon>
        <taxon>Pseudomonadota</taxon>
        <taxon>Gammaproteobacteria</taxon>
        <taxon>Thiotrichales</taxon>
        <taxon>Francisellaceae</taxon>
        <taxon>Pseudofrancisella</taxon>
    </lineage>
</organism>
<proteinExistence type="predicted"/>
<evidence type="ECO:0000256" key="1">
    <source>
        <dbReference type="SAM" id="SignalP"/>
    </source>
</evidence>
<dbReference type="Proteomes" id="UP001595926">
    <property type="component" value="Unassembled WGS sequence"/>
</dbReference>